<protein>
    <submittedName>
        <fullName evidence="1">DUF1877 family protein</fullName>
    </submittedName>
</protein>
<dbReference type="SUPFAM" id="SSF111069">
    <property type="entry name" value="Hypothetical protein yfbM"/>
    <property type="match status" value="1"/>
</dbReference>
<keyword evidence="2" id="KW-1185">Reference proteome</keyword>
<gene>
    <name evidence="1" type="ORF">FQY83_05315</name>
</gene>
<dbReference type="InterPro" id="IPR015068">
    <property type="entry name" value="DUF1877"/>
</dbReference>
<evidence type="ECO:0000313" key="1">
    <source>
        <dbReference type="EMBL" id="TWT22445.1"/>
    </source>
</evidence>
<dbReference type="Proteomes" id="UP000319980">
    <property type="component" value="Unassembled WGS sequence"/>
</dbReference>
<organism evidence="1 2">
    <name type="scientific">Luteimonas marina</name>
    <dbReference type="NCBI Taxonomy" id="488485"/>
    <lineage>
        <taxon>Bacteria</taxon>
        <taxon>Pseudomonadati</taxon>
        <taxon>Pseudomonadota</taxon>
        <taxon>Gammaproteobacteria</taxon>
        <taxon>Lysobacterales</taxon>
        <taxon>Lysobacteraceae</taxon>
        <taxon>Luteimonas</taxon>
    </lineage>
</organism>
<accession>A0A5C5UA21</accession>
<dbReference type="EMBL" id="VOHK01000002">
    <property type="protein sequence ID" value="TWT22445.1"/>
    <property type="molecule type" value="Genomic_DNA"/>
</dbReference>
<reference evidence="1 2" key="1">
    <citation type="journal article" date="2008" name="Int. J. Syst. Evol. Microbiol.">
        <title>Luteimonas marina sp. nov., isolated from seawater.</title>
        <authorList>
            <person name="Baik K.S."/>
            <person name="Park S.C."/>
            <person name="Kim M.S."/>
            <person name="Kim E.M."/>
            <person name="Park C."/>
            <person name="Chun J."/>
            <person name="Seong C.N."/>
        </authorList>
    </citation>
    <scope>NUCLEOTIDE SEQUENCE [LARGE SCALE GENOMIC DNA]</scope>
    <source>
        <strain evidence="1 2">FR1330</strain>
    </source>
</reference>
<comment type="caution">
    <text evidence="1">The sequence shown here is derived from an EMBL/GenBank/DDBJ whole genome shotgun (WGS) entry which is preliminary data.</text>
</comment>
<name>A0A5C5UA21_9GAMM</name>
<sequence length="165" mass="17790">MGMAACFIAIDKDAVKAFFANPGSLEEFLSEQFESEEPTNIVDVDKSWHCIHFMLTGQADGGEEPLAWAVLGGEETGDDAGYGPARILVPDQVKSIASALASIDKASFSSRYDPAAMKAADIYLSDMCVRDGDEALEYIVENYLGLSDFYRDAAERGDGAVLLIC</sequence>
<evidence type="ECO:0000313" key="2">
    <source>
        <dbReference type="Proteomes" id="UP000319980"/>
    </source>
</evidence>
<dbReference type="InterPro" id="IPR035944">
    <property type="entry name" value="YfbM-like_sf"/>
</dbReference>
<dbReference type="OrthoDB" id="5354816at2"/>
<proteinExistence type="predicted"/>
<dbReference type="Pfam" id="PF08974">
    <property type="entry name" value="DUF1877"/>
    <property type="match status" value="1"/>
</dbReference>
<dbReference type="Gene3D" id="3.40.1760.10">
    <property type="entry name" value="YfbM-like super family"/>
    <property type="match status" value="1"/>
</dbReference>
<dbReference type="AlphaFoldDB" id="A0A5C5UA21"/>